<name>W1PUM9_AMBTC</name>
<dbReference type="Proteomes" id="UP000017836">
    <property type="component" value="Unassembled WGS sequence"/>
</dbReference>
<dbReference type="EMBL" id="KI392567">
    <property type="protein sequence ID" value="ERN13717.1"/>
    <property type="molecule type" value="Genomic_DNA"/>
</dbReference>
<evidence type="ECO:0000313" key="1">
    <source>
        <dbReference type="EMBL" id="ERN13717.1"/>
    </source>
</evidence>
<organism evidence="1 2">
    <name type="scientific">Amborella trichopoda</name>
    <dbReference type="NCBI Taxonomy" id="13333"/>
    <lineage>
        <taxon>Eukaryota</taxon>
        <taxon>Viridiplantae</taxon>
        <taxon>Streptophyta</taxon>
        <taxon>Embryophyta</taxon>
        <taxon>Tracheophyta</taxon>
        <taxon>Spermatophyta</taxon>
        <taxon>Magnoliopsida</taxon>
        <taxon>Amborellales</taxon>
        <taxon>Amborellaceae</taxon>
        <taxon>Amborella</taxon>
    </lineage>
</organism>
<dbReference type="AlphaFoldDB" id="W1PUM9"/>
<proteinExistence type="predicted"/>
<accession>W1PUM9</accession>
<dbReference type="KEGG" id="atr:18441964"/>
<dbReference type="HOGENOM" id="CLU_1604951_0_0_1"/>
<dbReference type="OrthoDB" id="1675999at2759"/>
<reference evidence="2" key="1">
    <citation type="journal article" date="2013" name="Science">
        <title>The Amborella genome and the evolution of flowering plants.</title>
        <authorList>
            <consortium name="Amborella Genome Project"/>
        </authorList>
    </citation>
    <scope>NUCLEOTIDE SEQUENCE [LARGE SCALE GENOMIC DNA]</scope>
</reference>
<dbReference type="Gramene" id="ERN13717">
    <property type="protein sequence ID" value="ERN13717"/>
    <property type="gene ID" value="AMTR_s00049p00160850"/>
</dbReference>
<gene>
    <name evidence="1" type="ORF">AMTR_s00049p00160850</name>
</gene>
<keyword evidence="2" id="KW-1185">Reference proteome</keyword>
<sequence>MECCRESFHQSNRHGSEERELQKQAKTWGTNYKIVKTLISHTWIWLGLSETDNDWCRGSLGTIIAAHPNAKRKPFPYYEELEILISNSTADGIGMRTAAMAEWDAMQEDEDIGESAREALVDEDPGMDVVEEDIHEAPTHSRALVRRVNPLLQLKSADKEEEEGSG</sequence>
<evidence type="ECO:0000313" key="2">
    <source>
        <dbReference type="Proteomes" id="UP000017836"/>
    </source>
</evidence>
<protein>
    <submittedName>
        <fullName evidence="1">Uncharacterized protein</fullName>
    </submittedName>
</protein>